<evidence type="ECO:0000259" key="3">
    <source>
        <dbReference type="PROSITE" id="PS51462"/>
    </source>
</evidence>
<dbReference type="CDD" id="cd04681">
    <property type="entry name" value="NUDIX_Hydrolase"/>
    <property type="match status" value="1"/>
</dbReference>
<gene>
    <name evidence="4" type="ORF">PbJCM13498_36580</name>
</gene>
<dbReference type="PANTHER" id="PTHR43736">
    <property type="entry name" value="ADP-RIBOSE PYROPHOSPHATASE"/>
    <property type="match status" value="1"/>
</dbReference>
<organism evidence="4 5">
    <name type="scientific">Prolixibacter bellariivorans</name>
    <dbReference type="NCBI Taxonomy" id="314319"/>
    <lineage>
        <taxon>Bacteria</taxon>
        <taxon>Pseudomonadati</taxon>
        <taxon>Bacteroidota</taxon>
        <taxon>Bacteroidia</taxon>
        <taxon>Marinilabiliales</taxon>
        <taxon>Prolixibacteraceae</taxon>
        <taxon>Prolixibacter</taxon>
    </lineage>
</organism>
<dbReference type="Proteomes" id="UP000391834">
    <property type="component" value="Unassembled WGS sequence"/>
</dbReference>
<evidence type="ECO:0000256" key="2">
    <source>
        <dbReference type="RuleBase" id="RU003476"/>
    </source>
</evidence>
<protein>
    <recommendedName>
        <fullName evidence="3">Nudix hydrolase domain-containing protein</fullName>
    </recommendedName>
</protein>
<dbReference type="InterPro" id="IPR020084">
    <property type="entry name" value="NUDIX_hydrolase_CS"/>
</dbReference>
<dbReference type="AlphaFoldDB" id="A0A5M4B3S1"/>
<feature type="domain" description="Nudix hydrolase" evidence="3">
    <location>
        <begin position="1"/>
        <end position="119"/>
    </location>
</feature>
<evidence type="ECO:0000256" key="1">
    <source>
        <dbReference type="ARBA" id="ARBA00022801"/>
    </source>
</evidence>
<comment type="caution">
    <text evidence="4">The sequence shown here is derived from an EMBL/GenBank/DDBJ whole genome shotgun (WGS) entry which is preliminary data.</text>
</comment>
<dbReference type="Gene3D" id="3.90.79.10">
    <property type="entry name" value="Nucleoside Triphosphate Pyrophosphohydrolase"/>
    <property type="match status" value="1"/>
</dbReference>
<keyword evidence="1 2" id="KW-0378">Hydrolase</keyword>
<dbReference type="PANTHER" id="PTHR43736:SF1">
    <property type="entry name" value="DIHYDRONEOPTERIN TRIPHOSPHATE DIPHOSPHATASE"/>
    <property type="match status" value="1"/>
</dbReference>
<dbReference type="GO" id="GO:0016787">
    <property type="term" value="F:hydrolase activity"/>
    <property type="evidence" value="ECO:0007669"/>
    <property type="project" value="UniProtKB-KW"/>
</dbReference>
<sequence>MLSRRAIEPNFGMLDLPGGFVEVMETAEDAVRREIREELGISVTSLRYLTSFPNEYVFSGYSVFTLDLAFVCEVDNLKAAQPKDDISAVEFYDIKAVPFHELCSDSMRNIIEFYIENEIK</sequence>
<dbReference type="PROSITE" id="PS00893">
    <property type="entry name" value="NUDIX_BOX"/>
    <property type="match status" value="1"/>
</dbReference>
<name>A0A5M4B3S1_9BACT</name>
<proteinExistence type="inferred from homology"/>
<dbReference type="PRINTS" id="PR00502">
    <property type="entry name" value="NUDIXFAMILY"/>
</dbReference>
<accession>A0A5M4B3S1</accession>
<dbReference type="InterPro" id="IPR000086">
    <property type="entry name" value="NUDIX_hydrolase_dom"/>
</dbReference>
<dbReference type="Pfam" id="PF00293">
    <property type="entry name" value="NUDIX"/>
    <property type="match status" value="1"/>
</dbReference>
<dbReference type="InterPro" id="IPR015797">
    <property type="entry name" value="NUDIX_hydrolase-like_dom_sf"/>
</dbReference>
<evidence type="ECO:0000313" key="4">
    <source>
        <dbReference type="EMBL" id="GET34795.1"/>
    </source>
</evidence>
<dbReference type="PROSITE" id="PS51462">
    <property type="entry name" value="NUDIX"/>
    <property type="match status" value="1"/>
</dbReference>
<dbReference type="EMBL" id="BLAX01000001">
    <property type="protein sequence ID" value="GET34795.1"/>
    <property type="molecule type" value="Genomic_DNA"/>
</dbReference>
<dbReference type="InterPro" id="IPR020476">
    <property type="entry name" value="Nudix_hydrolase"/>
</dbReference>
<evidence type="ECO:0000313" key="5">
    <source>
        <dbReference type="Proteomes" id="UP000391834"/>
    </source>
</evidence>
<reference evidence="4 5" key="1">
    <citation type="submission" date="2019-10" db="EMBL/GenBank/DDBJ databases">
        <title>Prolixibacter strains distinguished by the presence of nitrate reductase genes were adept at nitrate-dependent anaerobic corrosion of metallic iron and carbon steel.</title>
        <authorList>
            <person name="Iino T."/>
            <person name="Shono N."/>
            <person name="Ito K."/>
            <person name="Nakamura R."/>
            <person name="Sueoka K."/>
            <person name="Harayama S."/>
            <person name="Ohkuma M."/>
        </authorList>
    </citation>
    <scope>NUCLEOTIDE SEQUENCE [LARGE SCALE GENOMIC DNA]</scope>
    <source>
        <strain evidence="4 5">JCM 13498</strain>
    </source>
</reference>
<keyword evidence="5" id="KW-1185">Reference proteome</keyword>
<dbReference type="SUPFAM" id="SSF55811">
    <property type="entry name" value="Nudix"/>
    <property type="match status" value="1"/>
</dbReference>
<comment type="similarity">
    <text evidence="2">Belongs to the Nudix hydrolase family.</text>
</comment>